<keyword evidence="1" id="KW-0472">Membrane</keyword>
<protein>
    <submittedName>
        <fullName evidence="2">Uncharacterized protein</fullName>
    </submittedName>
</protein>
<feature type="transmembrane region" description="Helical" evidence="1">
    <location>
        <begin position="115"/>
        <end position="134"/>
    </location>
</feature>
<dbReference type="GeneID" id="79948928"/>
<feature type="transmembrane region" description="Helical" evidence="1">
    <location>
        <begin position="297"/>
        <end position="321"/>
    </location>
</feature>
<accession>A0AAF0JMC4</accession>
<feature type="transmembrane region" description="Helical" evidence="1">
    <location>
        <begin position="366"/>
        <end position="387"/>
    </location>
</feature>
<dbReference type="EMBL" id="CP091092">
    <property type="protein sequence ID" value="WFN37002.1"/>
    <property type="molecule type" value="Genomic_DNA"/>
</dbReference>
<evidence type="ECO:0000313" key="3">
    <source>
        <dbReference type="Proteomes" id="UP001218895"/>
    </source>
</evidence>
<feature type="transmembrane region" description="Helical" evidence="1">
    <location>
        <begin position="181"/>
        <end position="199"/>
    </location>
</feature>
<dbReference type="KEGG" id="manq:L1994_00995"/>
<feature type="transmembrane region" description="Helical" evidence="1">
    <location>
        <begin position="327"/>
        <end position="345"/>
    </location>
</feature>
<dbReference type="RefSeq" id="WP_278099840.1">
    <property type="nucleotide sequence ID" value="NZ_CP091092.1"/>
</dbReference>
<name>A0AAF0JMC4_9EURY</name>
<proteinExistence type="predicted"/>
<gene>
    <name evidence="2" type="ORF">L1994_00995</name>
</gene>
<evidence type="ECO:0000256" key="1">
    <source>
        <dbReference type="SAM" id="Phobius"/>
    </source>
</evidence>
<reference evidence="2" key="1">
    <citation type="submission" date="2022-01" db="EMBL/GenBank/DDBJ databases">
        <title>Complete genome of Methanomicrobium antiquum DSM 21220.</title>
        <authorList>
            <person name="Chen S.-C."/>
            <person name="You Y.-T."/>
            <person name="Zhou Y.-Z."/>
            <person name="Lai M.-C."/>
        </authorList>
    </citation>
    <scope>NUCLEOTIDE SEQUENCE</scope>
    <source>
        <strain evidence="2">DSM 21220</strain>
    </source>
</reference>
<feature type="transmembrane region" description="Helical" evidence="1">
    <location>
        <begin position="60"/>
        <end position="79"/>
    </location>
</feature>
<dbReference type="PRINTS" id="PR00169">
    <property type="entry name" value="KCHANNEL"/>
</dbReference>
<feature type="transmembrane region" description="Helical" evidence="1">
    <location>
        <begin position="234"/>
        <end position="257"/>
    </location>
</feature>
<keyword evidence="1" id="KW-0812">Transmembrane</keyword>
<keyword evidence="1" id="KW-1133">Transmembrane helix</keyword>
<organism evidence="2 3">
    <name type="scientific">Methanomicrobium antiquum</name>
    <dbReference type="NCBI Taxonomy" id="487686"/>
    <lineage>
        <taxon>Archaea</taxon>
        <taxon>Methanobacteriati</taxon>
        <taxon>Methanobacteriota</taxon>
        <taxon>Stenosarchaea group</taxon>
        <taxon>Methanomicrobia</taxon>
        <taxon>Methanomicrobiales</taxon>
        <taxon>Methanomicrobiaceae</taxon>
        <taxon>Methanomicrobium</taxon>
    </lineage>
</organism>
<feature type="transmembrane region" description="Helical" evidence="1">
    <location>
        <begin position="86"/>
        <end position="109"/>
    </location>
</feature>
<feature type="transmembrane region" description="Helical" evidence="1">
    <location>
        <begin position="269"/>
        <end position="285"/>
    </location>
</feature>
<evidence type="ECO:0000313" key="2">
    <source>
        <dbReference type="EMBL" id="WFN37002.1"/>
    </source>
</evidence>
<feature type="transmembrane region" description="Helical" evidence="1">
    <location>
        <begin position="27"/>
        <end position="48"/>
    </location>
</feature>
<feature type="transmembrane region" description="Helical" evidence="1">
    <location>
        <begin position="399"/>
        <end position="419"/>
    </location>
</feature>
<keyword evidence="3" id="KW-1185">Reference proteome</keyword>
<dbReference type="AlphaFoldDB" id="A0AAF0JMC4"/>
<dbReference type="Proteomes" id="UP001218895">
    <property type="component" value="Chromosome"/>
</dbReference>
<feature type="transmembrane region" description="Helical" evidence="1">
    <location>
        <begin position="154"/>
        <end position="175"/>
    </location>
</feature>
<sequence length="430" mass="46528">MGKKISSAEAEKENGNHITSPEISFEVIVLFVFGIMMLLFGALLFKIHTGELPYTPDSTYGLFLVIVSLQIIALGRTPFGDFKRSWILIILGIFTAAIGMTACFIPGYLSNMVRILAGLLLFTGGIALLLQLFISKEKAKIWINVSGVLRHLTLSSALVYFLSAVLGFITLFPLFTTDTLTAVMLLIYGLSYFYLAVCIHKTNIKYKKEIQEIKISDENSEFKRKSGVFSEAEIPLSVAVIIPVGFLLLLLGFLLFPVSTGLIPFSPDGQLGLLMVVMAIQMLALGETPAGQFQRSWLLMIIGVVFATIGIFSCLVPGILTGILQELIGVLNIAGGVILLLKRFGPAISAGIKGRRSKVISEPLPPVLKNLVIIQTVLNFVSIGFGASMFMPGIVPGEVIAAILIINGILIFALASLVLKIDKIQKSGAF</sequence>